<dbReference type="VEuPathDB" id="FungiDB:RhiirFUN_009723"/>
<organism evidence="1 2">
    <name type="scientific">Rhizophagus irregularis</name>
    <dbReference type="NCBI Taxonomy" id="588596"/>
    <lineage>
        <taxon>Eukaryota</taxon>
        <taxon>Fungi</taxon>
        <taxon>Fungi incertae sedis</taxon>
        <taxon>Mucoromycota</taxon>
        <taxon>Glomeromycotina</taxon>
        <taxon>Glomeromycetes</taxon>
        <taxon>Glomerales</taxon>
        <taxon>Glomeraceae</taxon>
        <taxon>Rhizophagus</taxon>
    </lineage>
</organism>
<comment type="caution">
    <text evidence="1">The sequence shown here is derived from an EMBL/GenBank/DDBJ whole genome shotgun (WGS) entry which is preliminary data.</text>
</comment>
<dbReference type="EMBL" id="CAGKOT010000025">
    <property type="protein sequence ID" value="CAB5368661.1"/>
    <property type="molecule type" value="Genomic_DNA"/>
</dbReference>
<evidence type="ECO:0000313" key="2">
    <source>
        <dbReference type="Proteomes" id="UP000684084"/>
    </source>
</evidence>
<dbReference type="AlphaFoldDB" id="A0A915ZBN4"/>
<reference evidence="1" key="1">
    <citation type="submission" date="2020-05" db="EMBL/GenBank/DDBJ databases">
        <authorList>
            <person name="Rincon C."/>
            <person name="Sanders R I."/>
            <person name="Robbins C."/>
            <person name="Chaturvedi A."/>
        </authorList>
    </citation>
    <scope>NUCLEOTIDE SEQUENCE</scope>
    <source>
        <strain evidence="1">CHB12</strain>
    </source>
</reference>
<dbReference type="OrthoDB" id="2311690at2759"/>
<accession>A0A915ZBN4</accession>
<gene>
    <name evidence="1" type="ORF">CHRIB12_LOCUS11867</name>
</gene>
<evidence type="ECO:0000313" key="1">
    <source>
        <dbReference type="EMBL" id="CAB5368661.1"/>
    </source>
</evidence>
<dbReference type="Proteomes" id="UP000684084">
    <property type="component" value="Unassembled WGS sequence"/>
</dbReference>
<proteinExistence type="predicted"/>
<name>A0A915ZBN4_9GLOM</name>
<sequence>METINDKSDAKIQQSTYKKRKYDEINEDNDILIREKKLFNYHINKKLKSNHYREPYYGFLNDEIRIQMKFVPNYRCNFNLDLSSRYKISPSIDIITLMDF</sequence>
<protein>
    <submittedName>
        <fullName evidence="1">Uncharacterized protein</fullName>
    </submittedName>
</protein>